<dbReference type="EMBL" id="CM039170">
    <property type="protein sequence ID" value="KAH9801739.1"/>
    <property type="molecule type" value="Genomic_DNA"/>
</dbReference>
<accession>A0ACB8NVZ4</accession>
<keyword evidence="2" id="KW-1185">Reference proteome</keyword>
<gene>
    <name evidence="1" type="ORF">KPL71_001136</name>
</gene>
<evidence type="ECO:0000313" key="1">
    <source>
        <dbReference type="EMBL" id="KAH9801739.1"/>
    </source>
</evidence>
<reference evidence="2" key="1">
    <citation type="journal article" date="2023" name="Hortic. Res.">
        <title>A chromosome-level phased genome enabling allele-level studies in sweet orange: a case study on citrus Huanglongbing tolerance.</title>
        <authorList>
            <person name="Wu B."/>
            <person name="Yu Q."/>
            <person name="Deng Z."/>
            <person name="Duan Y."/>
            <person name="Luo F."/>
            <person name="Gmitter F. Jr."/>
        </authorList>
    </citation>
    <scope>NUCLEOTIDE SEQUENCE [LARGE SCALE GENOMIC DNA]</scope>
    <source>
        <strain evidence="2">cv. Valencia</strain>
    </source>
</reference>
<sequence length="588" mass="67416">MREKVSIQDHNDTFNKIILDLEGVENVKISDEDKAFFMLSSLPKPYEGFVDTMLYGRTSLTLEDVKASLCSKEIERSENNESNSEGLVARKEKKKDQKGKNQWKGQGKNQENTNKKMKKMKCFYCRKEGHYMRDCAEKKKKESQERYGDAVYSFNSDNGGIRVTKGGTIVMRGEKKNGLYVLIGSSVPTNAVMTAESDIDKTKLWHLRLAHMSMKGLQELEKQGLLYGDKMGSLNFCENCVFGKAHRAKFPKGVHRSKHVLDYVHTDLWGPAQLSSLLGGKYFMTLIDDHSRKVWLYILKTKDQFVEKFKVWKALVENQSGRKLKALRTDNGLEFCNREFETFCQKHGILRHKTVRFTPQQNGLTERMNRTIVDKTICMLINSKLPRCFWAETVSTACYLVNRSPLAAIDFKTPEEIWSGRPPKFENLRIFGCPAYVHINQGKLNARALKGFFVGYPDGVKGYRVWCGEQRKCIISRDVVFHEATLLKDHVASNANILANNDSEQSTESPKLKVEFFGHERVAFDSEDMVYTEDQDTESPTLQQTDLQDYKLARDRERRQTRAPDKLGYADLIAFSLVSADEIAIEEP</sequence>
<proteinExistence type="predicted"/>
<comment type="caution">
    <text evidence="1">The sequence shown here is derived from an EMBL/GenBank/DDBJ whole genome shotgun (WGS) entry which is preliminary data.</text>
</comment>
<dbReference type="Proteomes" id="UP000829398">
    <property type="component" value="Chromosome 1"/>
</dbReference>
<protein>
    <submittedName>
        <fullName evidence="1">Integrase catalytic domain-containing protein</fullName>
    </submittedName>
</protein>
<name>A0ACB8NVZ4_CITSI</name>
<evidence type="ECO:0000313" key="2">
    <source>
        <dbReference type="Proteomes" id="UP000829398"/>
    </source>
</evidence>
<organism evidence="1 2">
    <name type="scientific">Citrus sinensis</name>
    <name type="common">Sweet orange</name>
    <name type="synonym">Citrus aurantium var. sinensis</name>
    <dbReference type="NCBI Taxonomy" id="2711"/>
    <lineage>
        <taxon>Eukaryota</taxon>
        <taxon>Viridiplantae</taxon>
        <taxon>Streptophyta</taxon>
        <taxon>Embryophyta</taxon>
        <taxon>Tracheophyta</taxon>
        <taxon>Spermatophyta</taxon>
        <taxon>Magnoliopsida</taxon>
        <taxon>eudicotyledons</taxon>
        <taxon>Gunneridae</taxon>
        <taxon>Pentapetalae</taxon>
        <taxon>rosids</taxon>
        <taxon>malvids</taxon>
        <taxon>Sapindales</taxon>
        <taxon>Rutaceae</taxon>
        <taxon>Aurantioideae</taxon>
        <taxon>Citrus</taxon>
    </lineage>
</organism>